<dbReference type="Pfam" id="PF00005">
    <property type="entry name" value="ABC_tran"/>
    <property type="match status" value="1"/>
</dbReference>
<dbReference type="Proteomes" id="UP000249299">
    <property type="component" value="Unassembled WGS sequence"/>
</dbReference>
<dbReference type="CDD" id="cd07346">
    <property type="entry name" value="ABC_6TM_exporters"/>
    <property type="match status" value="1"/>
</dbReference>
<sequence>MEKTLYRFIWRHSARRQMVILLLTVVSFPILYLSLELPKQIVNDAIQGTDFPREFFGFEFGQIPYLMLLCLAFLSLVVLNNVVKFTLNIYKGLTGERMLRRLRYTLYERMMRFRLPHFRKVSSGEIIPMITSEVEPLGGFIGDAIAQPAFQGGTLLVYITFIFAQDPLLGAAAISLYPIQGYIIPKLQKKVIRLQRERVKNIRKLSDGIGESVAGITDIHANATSAWHLSHLAGALYTNFQIRYDIFKRKYMIKFVNNFMNQLPPFMFYSIGGYLVINGDITFGALVAVLAAYKDLAGPWKELLDYYQNLADISVRYQTVVENFDPPDLMPRERLGIVDEAVEGLEGDLQFVSVNLATGIAGQELHDVSLKVAPGKGLAIVGGEGSGRPELIELACGLVEPTTGRVRVGEARLDELSETVLGRDTAYIGPAPHIFTGTVRDNLVYGLRHRPRNHIADGEDFDDTERTRRQEAERTGNIHFDIDQKWEDLSVLSVDSDHELDAIVVRLANGVGLGADIYRMGLHAFLDADENPETVDGILKMRTAFAERIGGDPDLQGLVDLWDVDRFNANAPLVENILFGAPRDRAMAIDEVAADPDVLEILDEADLRETLVGIGIDIAEVMVELFAEVSDDSDLLGADSLIPAEELPAYDTLLKRIKANGRDSLKAAEIRKFIGLAFRLVPARHRLGVIDDDKAAKMVAGRKVFREQAERLAGRYVTFAPDAYAESLSIEDNIIFGKPRLDRRGAREEIERLIGETADHLGLRDHIAHAGLDFEVGVAGSRLSSGQRRRLSLARALLKRPKIIAFEDVDNTLGDNVGMLQTIRERQKGAMILAGSSRLDRVAGFERILLMRNGRICADGDAATIRAAISDLGAAEVEQ</sequence>
<dbReference type="OrthoDB" id="9760920at2"/>
<evidence type="ECO:0000256" key="1">
    <source>
        <dbReference type="ARBA" id="ARBA00004651"/>
    </source>
</evidence>
<protein>
    <submittedName>
        <fullName evidence="11">ABC transporter ATP-binding protein</fullName>
    </submittedName>
</protein>
<dbReference type="Gene3D" id="3.40.50.300">
    <property type="entry name" value="P-loop containing nucleotide triphosphate hydrolases"/>
    <property type="match status" value="2"/>
</dbReference>
<comment type="subcellular location">
    <subcellularLocation>
        <location evidence="1">Cell membrane</location>
        <topology evidence="1">Multi-pass membrane protein</topology>
    </subcellularLocation>
</comment>
<dbReference type="PROSITE" id="PS50893">
    <property type="entry name" value="ABC_TRANSPORTER_2"/>
    <property type="match status" value="1"/>
</dbReference>
<dbReference type="Pfam" id="PF00664">
    <property type="entry name" value="ABC_membrane"/>
    <property type="match status" value="1"/>
</dbReference>
<dbReference type="SUPFAM" id="SSF90123">
    <property type="entry name" value="ABC transporter transmembrane region"/>
    <property type="match status" value="1"/>
</dbReference>
<evidence type="ECO:0000256" key="3">
    <source>
        <dbReference type="ARBA" id="ARBA00022692"/>
    </source>
</evidence>
<keyword evidence="5 11" id="KW-0067">ATP-binding</keyword>
<name>A0A327JHN1_9HYPH</name>
<dbReference type="SUPFAM" id="SSF52540">
    <property type="entry name" value="P-loop containing nucleoside triphosphate hydrolases"/>
    <property type="match status" value="1"/>
</dbReference>
<organism evidence="11 12">
    <name type="scientific">Rhodobium orientis</name>
    <dbReference type="NCBI Taxonomy" id="34017"/>
    <lineage>
        <taxon>Bacteria</taxon>
        <taxon>Pseudomonadati</taxon>
        <taxon>Pseudomonadota</taxon>
        <taxon>Alphaproteobacteria</taxon>
        <taxon>Hyphomicrobiales</taxon>
        <taxon>Rhodobiaceae</taxon>
        <taxon>Rhodobium</taxon>
    </lineage>
</organism>
<dbReference type="EMBL" id="NPEV01000043">
    <property type="protein sequence ID" value="RAI25635.1"/>
    <property type="molecule type" value="Genomic_DNA"/>
</dbReference>
<dbReference type="PANTHER" id="PTHR24221">
    <property type="entry name" value="ATP-BINDING CASSETTE SUB-FAMILY B"/>
    <property type="match status" value="1"/>
</dbReference>
<dbReference type="PROSITE" id="PS00211">
    <property type="entry name" value="ABC_TRANSPORTER_1"/>
    <property type="match status" value="1"/>
</dbReference>
<dbReference type="Gene3D" id="1.20.1560.10">
    <property type="entry name" value="ABC transporter type 1, transmembrane domain"/>
    <property type="match status" value="1"/>
</dbReference>
<comment type="caution">
    <text evidence="11">The sequence shown here is derived from an EMBL/GenBank/DDBJ whole genome shotgun (WGS) entry which is preliminary data.</text>
</comment>
<keyword evidence="3 8" id="KW-0812">Transmembrane</keyword>
<evidence type="ECO:0000256" key="8">
    <source>
        <dbReference type="SAM" id="Phobius"/>
    </source>
</evidence>
<dbReference type="PROSITE" id="PS50929">
    <property type="entry name" value="ABC_TM1F"/>
    <property type="match status" value="1"/>
</dbReference>
<dbReference type="InterPro" id="IPR017871">
    <property type="entry name" value="ABC_transporter-like_CS"/>
</dbReference>
<evidence type="ECO:0000256" key="5">
    <source>
        <dbReference type="ARBA" id="ARBA00022840"/>
    </source>
</evidence>
<evidence type="ECO:0000313" key="12">
    <source>
        <dbReference type="Proteomes" id="UP000249299"/>
    </source>
</evidence>
<feature type="transmembrane region" description="Helical" evidence="8">
    <location>
        <begin position="63"/>
        <end position="83"/>
    </location>
</feature>
<dbReference type="InterPro" id="IPR027417">
    <property type="entry name" value="P-loop_NTPase"/>
</dbReference>
<evidence type="ECO:0000259" key="9">
    <source>
        <dbReference type="PROSITE" id="PS50893"/>
    </source>
</evidence>
<evidence type="ECO:0000256" key="7">
    <source>
        <dbReference type="ARBA" id="ARBA00023136"/>
    </source>
</evidence>
<dbReference type="GO" id="GO:0005886">
    <property type="term" value="C:plasma membrane"/>
    <property type="evidence" value="ECO:0007669"/>
    <property type="project" value="UniProtKB-SubCell"/>
</dbReference>
<evidence type="ECO:0000256" key="2">
    <source>
        <dbReference type="ARBA" id="ARBA00005417"/>
    </source>
</evidence>
<evidence type="ECO:0000313" key="11">
    <source>
        <dbReference type="EMBL" id="RAI25635.1"/>
    </source>
</evidence>
<dbReference type="GO" id="GO:0034040">
    <property type="term" value="F:ATPase-coupled lipid transmembrane transporter activity"/>
    <property type="evidence" value="ECO:0007669"/>
    <property type="project" value="TreeGrafter"/>
</dbReference>
<dbReference type="GO" id="GO:0005524">
    <property type="term" value="F:ATP binding"/>
    <property type="evidence" value="ECO:0007669"/>
    <property type="project" value="UniProtKB-KW"/>
</dbReference>
<evidence type="ECO:0000256" key="6">
    <source>
        <dbReference type="ARBA" id="ARBA00022989"/>
    </source>
</evidence>
<comment type="similarity">
    <text evidence="2">Belongs to the ABC transporter superfamily.</text>
</comment>
<dbReference type="RefSeq" id="WP_111435647.1">
    <property type="nucleotide sequence ID" value="NZ_JACIGG010000024.1"/>
</dbReference>
<accession>A0A327JHN1</accession>
<dbReference type="InterPro" id="IPR011527">
    <property type="entry name" value="ABC1_TM_dom"/>
</dbReference>
<keyword evidence="7 8" id="KW-0472">Membrane</keyword>
<feature type="domain" description="ABC transporter" evidence="9">
    <location>
        <begin position="349"/>
        <end position="878"/>
    </location>
</feature>
<dbReference type="GO" id="GO:0016887">
    <property type="term" value="F:ATP hydrolysis activity"/>
    <property type="evidence" value="ECO:0007669"/>
    <property type="project" value="InterPro"/>
</dbReference>
<keyword evidence="12" id="KW-1185">Reference proteome</keyword>
<keyword evidence="6 8" id="KW-1133">Transmembrane helix</keyword>
<feature type="transmembrane region" description="Helical" evidence="8">
    <location>
        <begin position="18"/>
        <end position="35"/>
    </location>
</feature>
<evidence type="ECO:0000256" key="4">
    <source>
        <dbReference type="ARBA" id="ARBA00022741"/>
    </source>
</evidence>
<gene>
    <name evidence="11" type="ORF">CH339_17300</name>
</gene>
<feature type="transmembrane region" description="Helical" evidence="8">
    <location>
        <begin position="266"/>
        <end position="293"/>
    </location>
</feature>
<dbReference type="PANTHER" id="PTHR24221:SF654">
    <property type="entry name" value="ATP-BINDING CASSETTE SUB-FAMILY B MEMBER 6"/>
    <property type="match status" value="1"/>
</dbReference>
<dbReference type="GO" id="GO:0140359">
    <property type="term" value="F:ABC-type transporter activity"/>
    <property type="evidence" value="ECO:0007669"/>
    <property type="project" value="InterPro"/>
</dbReference>
<evidence type="ECO:0000259" key="10">
    <source>
        <dbReference type="PROSITE" id="PS50929"/>
    </source>
</evidence>
<proteinExistence type="inferred from homology"/>
<dbReference type="InterPro" id="IPR039421">
    <property type="entry name" value="Type_1_exporter"/>
</dbReference>
<feature type="domain" description="ABC transmembrane type-1" evidence="10">
    <location>
        <begin position="19"/>
        <end position="312"/>
    </location>
</feature>
<dbReference type="InterPro" id="IPR036640">
    <property type="entry name" value="ABC1_TM_sf"/>
</dbReference>
<keyword evidence="4" id="KW-0547">Nucleotide-binding</keyword>
<dbReference type="InterPro" id="IPR003439">
    <property type="entry name" value="ABC_transporter-like_ATP-bd"/>
</dbReference>
<reference evidence="11 12" key="1">
    <citation type="submission" date="2017-07" db="EMBL/GenBank/DDBJ databases">
        <title>Draft Genome Sequences of Select Purple Nonsulfur Bacteria.</title>
        <authorList>
            <person name="Lasarre B."/>
            <person name="Mckinlay J.B."/>
        </authorList>
    </citation>
    <scope>NUCLEOTIDE SEQUENCE [LARGE SCALE GENOMIC DNA]</scope>
    <source>
        <strain evidence="11 12">DSM 11290</strain>
    </source>
</reference>
<dbReference type="AlphaFoldDB" id="A0A327JHN1"/>